<name>A0ABR7NP66_9FIRM</name>
<dbReference type="Gene3D" id="3.40.190.10">
    <property type="entry name" value="Periplasmic binding protein-like II"/>
    <property type="match status" value="1"/>
</dbReference>
<keyword evidence="4" id="KW-1185">Reference proteome</keyword>
<dbReference type="PROSITE" id="PS51257">
    <property type="entry name" value="PROKAR_LIPOPROTEIN"/>
    <property type="match status" value="1"/>
</dbReference>
<evidence type="ECO:0000313" key="3">
    <source>
        <dbReference type="EMBL" id="MBC8597910.1"/>
    </source>
</evidence>
<dbReference type="Proteomes" id="UP000647491">
    <property type="component" value="Unassembled WGS sequence"/>
</dbReference>
<evidence type="ECO:0000256" key="1">
    <source>
        <dbReference type="SAM" id="SignalP"/>
    </source>
</evidence>
<dbReference type="Pfam" id="PF00496">
    <property type="entry name" value="SBP_bac_5"/>
    <property type="match status" value="1"/>
</dbReference>
<sequence length="544" mass="59480">MRKKTLSALLCTVAAMAVLTGCGGDKKETAAAPAEGNTTAAVTEAAKTEAETTAAVQTEAGGEKNLVMPSASCVANLNPLLEGYKEAAMLNPIYDPLYVIDVNETRYYLADSYEVSEDGMQITVKLKEGLKWHDGEAITADDMIFTMDVCSDTNNGAGGTNIVILNDQPVKYEKVDDLTVKVTLPMASASYADLLGGLTLIPEHVFEGNPSVVSAGEANMKGIGSGPYKVTEFKQDEYLLLEKYEDYYMGAPSIDKVTFRIISDLSAQEVALMNGEVNFMELANAPAVAKYEADPNFTVVKYPEGRVNYLAVNKFCETVQDPKVVEAVFAALNRDEIIAGAYGDGMAESANSIFSNVNTFYDPSVEGYTQDVEKAKQLVKETGLDSKTLTLYFNSERVYMKESAQIIQQQLKNVGINLEVIPLESAGFFEKVFGTDGDYEFYLNGYGAVGDPDQVVAGMYDGTWGVNLAVSDEVSQLWKDARTVYTPEERAAIYKQIQIQTRDELTCYPIAYPNYVFVTTSNIKGADTIKRTPVFEDYTKLTME</sequence>
<dbReference type="PANTHER" id="PTHR30290:SF59">
    <property type="entry name" value="OLIGOPEPTIDE ABC TRANSPORTER,SUBSTRATE-BINDING PROTEIN"/>
    <property type="match status" value="1"/>
</dbReference>
<dbReference type="InterPro" id="IPR039424">
    <property type="entry name" value="SBP_5"/>
</dbReference>
<dbReference type="PANTHER" id="PTHR30290">
    <property type="entry name" value="PERIPLASMIC BINDING COMPONENT OF ABC TRANSPORTER"/>
    <property type="match status" value="1"/>
</dbReference>
<evidence type="ECO:0000259" key="2">
    <source>
        <dbReference type="Pfam" id="PF00496"/>
    </source>
</evidence>
<dbReference type="EMBL" id="JACRTJ010000004">
    <property type="protein sequence ID" value="MBC8597910.1"/>
    <property type="molecule type" value="Genomic_DNA"/>
</dbReference>
<dbReference type="RefSeq" id="WP_215652953.1">
    <property type="nucleotide sequence ID" value="NZ_JACRTJ010000004.1"/>
</dbReference>
<dbReference type="Gene3D" id="3.10.105.10">
    <property type="entry name" value="Dipeptide-binding Protein, Domain 3"/>
    <property type="match status" value="1"/>
</dbReference>
<feature type="signal peptide" evidence="1">
    <location>
        <begin position="1"/>
        <end position="17"/>
    </location>
</feature>
<organism evidence="3 4">
    <name type="scientific">Enterocloster hominis</name>
    <name type="common">ex Liu et al. 2021</name>
    <dbReference type="NCBI Taxonomy" id="2763663"/>
    <lineage>
        <taxon>Bacteria</taxon>
        <taxon>Bacillati</taxon>
        <taxon>Bacillota</taxon>
        <taxon>Clostridia</taxon>
        <taxon>Lachnospirales</taxon>
        <taxon>Lachnospiraceae</taxon>
        <taxon>Enterocloster</taxon>
    </lineage>
</organism>
<reference evidence="3 4" key="1">
    <citation type="submission" date="2020-08" db="EMBL/GenBank/DDBJ databases">
        <title>Genome public.</title>
        <authorList>
            <person name="Liu C."/>
            <person name="Sun Q."/>
        </authorList>
    </citation>
    <scope>NUCLEOTIDE SEQUENCE [LARGE SCALE GENOMIC DNA]</scope>
    <source>
        <strain evidence="3 4">BX10</strain>
    </source>
</reference>
<proteinExistence type="predicted"/>
<protein>
    <submittedName>
        <fullName evidence="3">ABC transporter substrate-binding protein</fullName>
    </submittedName>
</protein>
<dbReference type="Gene3D" id="3.90.76.10">
    <property type="entry name" value="Dipeptide-binding Protein, Domain 1"/>
    <property type="match status" value="1"/>
</dbReference>
<feature type="chain" id="PRO_5046147115" evidence="1">
    <location>
        <begin position="18"/>
        <end position="544"/>
    </location>
</feature>
<evidence type="ECO:0000313" key="4">
    <source>
        <dbReference type="Proteomes" id="UP000647491"/>
    </source>
</evidence>
<keyword evidence="1" id="KW-0732">Signal</keyword>
<accession>A0ABR7NP66</accession>
<gene>
    <name evidence="3" type="ORF">H8708_01460</name>
</gene>
<dbReference type="SUPFAM" id="SSF53850">
    <property type="entry name" value="Periplasmic binding protein-like II"/>
    <property type="match status" value="1"/>
</dbReference>
<dbReference type="InterPro" id="IPR000914">
    <property type="entry name" value="SBP_5_dom"/>
</dbReference>
<dbReference type="CDD" id="cd00995">
    <property type="entry name" value="PBP2_NikA_DppA_OppA_like"/>
    <property type="match status" value="1"/>
</dbReference>
<dbReference type="InterPro" id="IPR030678">
    <property type="entry name" value="Peptide/Ni-bd"/>
</dbReference>
<comment type="caution">
    <text evidence="3">The sequence shown here is derived from an EMBL/GenBank/DDBJ whole genome shotgun (WGS) entry which is preliminary data.</text>
</comment>
<feature type="domain" description="Solute-binding protein family 5" evidence="2">
    <location>
        <begin position="108"/>
        <end position="463"/>
    </location>
</feature>
<dbReference type="PIRSF" id="PIRSF002741">
    <property type="entry name" value="MppA"/>
    <property type="match status" value="1"/>
</dbReference>